<feature type="compositionally biased region" description="Basic and acidic residues" evidence="6">
    <location>
        <begin position="1430"/>
        <end position="1448"/>
    </location>
</feature>
<accession>A0A9P4UPF1</accession>
<keyword evidence="3" id="KW-0378">Hydrolase</keyword>
<feature type="domain" description="DNA2/NAM7 helicase-like C-terminal" evidence="8">
    <location>
        <begin position="1079"/>
        <end position="1303"/>
    </location>
</feature>
<feature type="compositionally biased region" description="Acidic residues" evidence="6">
    <location>
        <begin position="1372"/>
        <end position="1381"/>
    </location>
</feature>
<dbReference type="InterPro" id="IPR027417">
    <property type="entry name" value="P-loop_NTPase"/>
</dbReference>
<gene>
    <name evidence="9" type="ORF">K431DRAFT_330659</name>
</gene>
<feature type="compositionally biased region" description="Polar residues" evidence="6">
    <location>
        <begin position="82"/>
        <end position="92"/>
    </location>
</feature>
<dbReference type="SUPFAM" id="SSF52540">
    <property type="entry name" value="P-loop containing nucleoside triphosphate hydrolases"/>
    <property type="match status" value="1"/>
</dbReference>
<dbReference type="GO" id="GO:0043139">
    <property type="term" value="F:5'-3' DNA helicase activity"/>
    <property type="evidence" value="ECO:0007669"/>
    <property type="project" value="TreeGrafter"/>
</dbReference>
<keyword evidence="10" id="KW-1185">Reference proteome</keyword>
<dbReference type="CDD" id="cd18808">
    <property type="entry name" value="SF1_C_Upf1"/>
    <property type="match status" value="1"/>
</dbReference>
<evidence type="ECO:0000256" key="5">
    <source>
        <dbReference type="ARBA" id="ARBA00022840"/>
    </source>
</evidence>
<dbReference type="InterPro" id="IPR050534">
    <property type="entry name" value="Coronavir_polyprotein_1ab"/>
</dbReference>
<feature type="compositionally biased region" description="Basic and acidic residues" evidence="6">
    <location>
        <begin position="389"/>
        <end position="400"/>
    </location>
</feature>
<evidence type="ECO:0000256" key="2">
    <source>
        <dbReference type="ARBA" id="ARBA00022741"/>
    </source>
</evidence>
<evidence type="ECO:0000259" key="8">
    <source>
        <dbReference type="Pfam" id="PF13087"/>
    </source>
</evidence>
<sequence length="1465" mass="162014">MSSQAFSPSSPAPMQGESSAAAESVVGHNATAEGMKSGSKRKQKSKGQKVDLASLGVTGDPVNDFKQNANNELARKIKAVQRSDQSASQDQYPTLPHRAMDDDEMKVDTSNPVVPLSEMEVDNSTATSSHLQVSGDVDMGADEFEAPTVPPVQSTTDKTEGAEDGDDDDSPKFDGPGEFAKSLLDEILLIEDEAVVSDNISKHANTEPRLLKPDEISQDTKYEESEKDMYPSKTIFGHDLDIVHRRYSANDRFVKHGNLSIKPSYKRKAVVFVSPAASDMGYISGAIEGPSLITVKFDTSSQYAHIILEIKVSDAGTERTIFCYIFGSSISYVDIEEEVDDQKQEQQAQKTVADKSLATPIQYERAVVLEVNDNETTDKSADKPAVPKPKNDQGDGKSTDDSQQNQKKTEQKHYLNLLMLAGKRDAKRIISEIPEGNLTKPLLTKVKKGALMEIRLKPWTFEESLEYPRWSRFCFSGVSKHELDDWEREANNGGSSLNASKKFIGALHNCKQLQIYLDYEDKEAAFLEPLNRYMLGALSASANWGLFWQYELQLGKQGKSIYSSKVDLSKLAVPRHLVSLWEVMVDKTNEKQVSKKPSKWASFITPDVWPLVGPPAFLHRLGEARETQKCHDLMVVAISRCTGITATFTSIEEEGETCWAEINIPPLHLKDVDGKELSVPYILPTEGDLFKLKVGTLTLLGQVSDPKVDTKATICADIRGKSCGDLEDSKVYDVQMQIAMGTQSADRRTTAMHRLSKGHTRSTGPDLTALMFDIAPVTFWPGKIASDLSAGLPRILEQIYLKREDGSRVHPLNDEQEAAVLDCFTTSHGALALIGAPGTGKSEVIFLVVKLFLMLKYTVAVLAPANSQVDNALAVFKSRVDTSSPQFKAARCRNVHFNHHSHTQLLQMVDRFEAQQNQEDAMEGVSEAVDPALIDGESGFSIIKNRMILEMAQRTTAVGKIAKQYIACLRKMQKKGVKNTPKALNEKKRELEAELMTDIVRQVKCWFVTTNSTGHGFIRQYVKPEVLIVEEAALASGADLSVAFDTFKESAKLVLLVGDHKQQAPICLSSDRNESSLLMKKSQFERIVDANESTMSNCKVIWLKKQYRCPAAVFETWNNCFYDGKLVHGIENPVRQEVTNTVTEFMSKKYGKDVWNTRCRVGVSVDGPNVESVHPPNGTSLINLAEAGLIVKFLTILLSYEPDLLAEDKPGYQIRPEDIGITTPYDGQNRYIRRMLRSEPDPRLHNIFVDTASKAQGMQFPIHIISFTRRNPKNDLETGFIVDKGQLCVQLSRAQCFQFVFGNFGGWVNTIKNHRKTITTSKEHFYRVVNDFNRASDIIAATDFEAGLDGEVPRKKGFSVPSVPRRDTGGRDDDDDDDDDNNNNGGGGKSSGNNKGKGKGQGQGKSKGKGKGKGKGQGKIQGNQKGSGYGDKKPNDYDKKPDDHDKKGPGGSGYRFNIGNFSIAK</sequence>
<proteinExistence type="inferred from homology"/>
<feature type="region of interest" description="Disordered" evidence="6">
    <location>
        <begin position="1"/>
        <end position="110"/>
    </location>
</feature>
<dbReference type="InterPro" id="IPR041677">
    <property type="entry name" value="DNA2/NAM7_AAA_11"/>
</dbReference>
<dbReference type="Pfam" id="PF13086">
    <property type="entry name" value="AAA_11"/>
    <property type="match status" value="1"/>
</dbReference>
<evidence type="ECO:0000256" key="1">
    <source>
        <dbReference type="ARBA" id="ARBA00007913"/>
    </source>
</evidence>
<keyword evidence="4" id="KW-0347">Helicase</keyword>
<dbReference type="PANTHER" id="PTHR43788">
    <property type="entry name" value="DNA2/NAM7 HELICASE FAMILY MEMBER"/>
    <property type="match status" value="1"/>
</dbReference>
<evidence type="ECO:0000313" key="9">
    <source>
        <dbReference type="EMBL" id="KAF2719955.1"/>
    </source>
</evidence>
<evidence type="ECO:0000256" key="6">
    <source>
        <dbReference type="SAM" id="MobiDB-lite"/>
    </source>
</evidence>
<dbReference type="GO" id="GO:0005524">
    <property type="term" value="F:ATP binding"/>
    <property type="evidence" value="ECO:0007669"/>
    <property type="project" value="UniProtKB-KW"/>
</dbReference>
<protein>
    <submittedName>
        <fullName evidence="9">Uncharacterized protein</fullName>
    </submittedName>
</protein>
<feature type="region of interest" description="Disordered" evidence="6">
    <location>
        <begin position="141"/>
        <end position="177"/>
    </location>
</feature>
<reference evidence="9" key="1">
    <citation type="journal article" date="2020" name="Stud. Mycol.">
        <title>101 Dothideomycetes genomes: a test case for predicting lifestyles and emergence of pathogens.</title>
        <authorList>
            <person name="Haridas S."/>
            <person name="Albert R."/>
            <person name="Binder M."/>
            <person name="Bloem J."/>
            <person name="Labutti K."/>
            <person name="Salamov A."/>
            <person name="Andreopoulos B."/>
            <person name="Baker S."/>
            <person name="Barry K."/>
            <person name="Bills G."/>
            <person name="Bluhm B."/>
            <person name="Cannon C."/>
            <person name="Castanera R."/>
            <person name="Culley D."/>
            <person name="Daum C."/>
            <person name="Ezra D."/>
            <person name="Gonzalez J."/>
            <person name="Henrissat B."/>
            <person name="Kuo A."/>
            <person name="Liang C."/>
            <person name="Lipzen A."/>
            <person name="Lutzoni F."/>
            <person name="Magnuson J."/>
            <person name="Mondo S."/>
            <person name="Nolan M."/>
            <person name="Ohm R."/>
            <person name="Pangilinan J."/>
            <person name="Park H.-J."/>
            <person name="Ramirez L."/>
            <person name="Alfaro M."/>
            <person name="Sun H."/>
            <person name="Tritt A."/>
            <person name="Yoshinaga Y."/>
            <person name="Zwiers L.-H."/>
            <person name="Turgeon B."/>
            <person name="Goodwin S."/>
            <person name="Spatafora J."/>
            <person name="Crous P."/>
            <person name="Grigoriev I."/>
        </authorList>
    </citation>
    <scope>NUCLEOTIDE SEQUENCE</scope>
    <source>
        <strain evidence="9">CBS 116435</strain>
    </source>
</reference>
<feature type="domain" description="DNA2/NAM7 helicase helicase" evidence="7">
    <location>
        <begin position="812"/>
        <end position="1069"/>
    </location>
</feature>
<organism evidence="9 10">
    <name type="scientific">Polychaeton citri CBS 116435</name>
    <dbReference type="NCBI Taxonomy" id="1314669"/>
    <lineage>
        <taxon>Eukaryota</taxon>
        <taxon>Fungi</taxon>
        <taxon>Dikarya</taxon>
        <taxon>Ascomycota</taxon>
        <taxon>Pezizomycotina</taxon>
        <taxon>Dothideomycetes</taxon>
        <taxon>Dothideomycetidae</taxon>
        <taxon>Capnodiales</taxon>
        <taxon>Capnodiaceae</taxon>
        <taxon>Polychaeton</taxon>
    </lineage>
</organism>
<feature type="compositionally biased region" description="Basic residues" evidence="6">
    <location>
        <begin position="1406"/>
        <end position="1416"/>
    </location>
</feature>
<dbReference type="OrthoDB" id="3946766at2759"/>
<comment type="similarity">
    <text evidence="1">Belongs to the DNA2/NAM7 helicase family.</text>
</comment>
<dbReference type="Pfam" id="PF13087">
    <property type="entry name" value="AAA_12"/>
    <property type="match status" value="1"/>
</dbReference>
<feature type="region of interest" description="Disordered" evidence="6">
    <location>
        <begin position="372"/>
        <end position="408"/>
    </location>
</feature>
<evidence type="ECO:0000313" key="10">
    <source>
        <dbReference type="Proteomes" id="UP000799441"/>
    </source>
</evidence>
<dbReference type="EMBL" id="MU003805">
    <property type="protein sequence ID" value="KAF2719955.1"/>
    <property type="molecule type" value="Genomic_DNA"/>
</dbReference>
<dbReference type="PANTHER" id="PTHR43788:SF8">
    <property type="entry name" value="DNA-BINDING PROTEIN SMUBP-2"/>
    <property type="match status" value="1"/>
</dbReference>
<name>A0A9P4UPF1_9PEZI</name>
<comment type="caution">
    <text evidence="9">The sequence shown here is derived from an EMBL/GenBank/DDBJ whole genome shotgun (WGS) entry which is preliminary data.</text>
</comment>
<keyword evidence="2" id="KW-0547">Nucleotide-binding</keyword>
<evidence type="ECO:0000259" key="7">
    <source>
        <dbReference type="Pfam" id="PF13086"/>
    </source>
</evidence>
<feature type="compositionally biased region" description="Basic residues" evidence="6">
    <location>
        <begin position="38"/>
        <end position="47"/>
    </location>
</feature>
<dbReference type="InterPro" id="IPR047187">
    <property type="entry name" value="SF1_C_Upf1"/>
</dbReference>
<keyword evidence="5" id="KW-0067">ATP-binding</keyword>
<evidence type="ECO:0000256" key="3">
    <source>
        <dbReference type="ARBA" id="ARBA00022801"/>
    </source>
</evidence>
<feature type="compositionally biased region" description="Gly residues" evidence="6">
    <location>
        <begin position="1417"/>
        <end position="1429"/>
    </location>
</feature>
<dbReference type="Gene3D" id="3.40.50.300">
    <property type="entry name" value="P-loop containing nucleotide triphosphate hydrolases"/>
    <property type="match status" value="2"/>
</dbReference>
<feature type="compositionally biased region" description="Low complexity" evidence="6">
    <location>
        <begin position="1"/>
        <end position="15"/>
    </location>
</feature>
<dbReference type="InterPro" id="IPR041679">
    <property type="entry name" value="DNA2/NAM7-like_C"/>
</dbReference>
<dbReference type="Proteomes" id="UP000799441">
    <property type="component" value="Unassembled WGS sequence"/>
</dbReference>
<feature type="region of interest" description="Disordered" evidence="6">
    <location>
        <begin position="1350"/>
        <end position="1465"/>
    </location>
</feature>
<dbReference type="GO" id="GO:0016787">
    <property type="term" value="F:hydrolase activity"/>
    <property type="evidence" value="ECO:0007669"/>
    <property type="project" value="UniProtKB-KW"/>
</dbReference>
<evidence type="ECO:0000256" key="4">
    <source>
        <dbReference type="ARBA" id="ARBA00022806"/>
    </source>
</evidence>